<sequence>MDPFEESLQENISFEVFLFGDEDPNTFQEFLDPEEYINLGHLFTTDRIFSSKDELKIYNVVAKIKRDRMQGRNTVEEILRLSVERGYTVFYRNGEDSNVLNDIVVAHPTSIAMIRTWPYVLIMDTTYNTNKYNMPLLECVGMTSTGKNFTVATAFMCNEQTTTYRWIL</sequence>
<reference evidence="2" key="1">
    <citation type="journal article" date="2023" name="Nat. Plants">
        <title>Single-cell RNA sequencing provides a high-resolution roadmap for understanding the multicellular compartmentation of specialized metabolism.</title>
        <authorList>
            <person name="Sun S."/>
            <person name="Shen X."/>
            <person name="Li Y."/>
            <person name="Li Y."/>
            <person name="Wang S."/>
            <person name="Li R."/>
            <person name="Zhang H."/>
            <person name="Shen G."/>
            <person name="Guo B."/>
            <person name="Wei J."/>
            <person name="Xu J."/>
            <person name="St-Pierre B."/>
            <person name="Chen S."/>
            <person name="Sun C."/>
        </authorList>
    </citation>
    <scope>NUCLEOTIDE SEQUENCE [LARGE SCALE GENOMIC DNA]</scope>
</reference>
<dbReference type="EMBL" id="CM044705">
    <property type="protein sequence ID" value="KAI5663474.1"/>
    <property type="molecule type" value="Genomic_DNA"/>
</dbReference>
<evidence type="ECO:0000313" key="1">
    <source>
        <dbReference type="EMBL" id="KAI5663474.1"/>
    </source>
</evidence>
<dbReference type="Proteomes" id="UP001060085">
    <property type="component" value="Linkage Group LG05"/>
</dbReference>
<keyword evidence="2" id="KW-1185">Reference proteome</keyword>
<comment type="caution">
    <text evidence="1">The sequence shown here is derived from an EMBL/GenBank/DDBJ whole genome shotgun (WGS) entry which is preliminary data.</text>
</comment>
<name>A0ACC0ARG9_CATRO</name>
<proteinExistence type="predicted"/>
<protein>
    <submittedName>
        <fullName evidence="1">Uncharacterized protein</fullName>
    </submittedName>
</protein>
<organism evidence="1 2">
    <name type="scientific">Catharanthus roseus</name>
    <name type="common">Madagascar periwinkle</name>
    <name type="synonym">Vinca rosea</name>
    <dbReference type="NCBI Taxonomy" id="4058"/>
    <lineage>
        <taxon>Eukaryota</taxon>
        <taxon>Viridiplantae</taxon>
        <taxon>Streptophyta</taxon>
        <taxon>Embryophyta</taxon>
        <taxon>Tracheophyta</taxon>
        <taxon>Spermatophyta</taxon>
        <taxon>Magnoliopsida</taxon>
        <taxon>eudicotyledons</taxon>
        <taxon>Gunneridae</taxon>
        <taxon>Pentapetalae</taxon>
        <taxon>asterids</taxon>
        <taxon>lamiids</taxon>
        <taxon>Gentianales</taxon>
        <taxon>Apocynaceae</taxon>
        <taxon>Rauvolfioideae</taxon>
        <taxon>Vinceae</taxon>
        <taxon>Catharanthinae</taxon>
        <taxon>Catharanthus</taxon>
    </lineage>
</organism>
<evidence type="ECO:0000313" key="2">
    <source>
        <dbReference type="Proteomes" id="UP001060085"/>
    </source>
</evidence>
<accession>A0ACC0ARG9</accession>
<gene>
    <name evidence="1" type="ORF">M9H77_22797</name>
</gene>